<dbReference type="OrthoDB" id="304988at2759"/>
<evidence type="ECO:0000313" key="1">
    <source>
        <dbReference type="EMBL" id="CDW82649.1"/>
    </source>
</evidence>
<protein>
    <submittedName>
        <fullName evidence="1">Uncharacterized protein</fullName>
    </submittedName>
</protein>
<reference evidence="1 2" key="1">
    <citation type="submission" date="2014-06" db="EMBL/GenBank/DDBJ databases">
        <authorList>
            <person name="Swart Estienne"/>
        </authorList>
    </citation>
    <scope>NUCLEOTIDE SEQUENCE [LARGE SCALE GENOMIC DNA]</scope>
    <source>
        <strain evidence="1 2">130c</strain>
    </source>
</reference>
<sequence>MSEEVRTKIPLDQSKHYAKSWQKSQEELDAYDDLQRRKINYQVPEYVQNNELINFGLSSHEVTEWQIQWTPKAERDLAILRSWFKKENMNDIVTRPVYRSDFNWTNYASRAQVRCALGLLVIRELPIKNFYVRCWLAYAWGAYFIVRGLGRGLFSNRPIILYNNAFNAKTLVNYPDLFFYTCTRILPKNPPVPDAHREWRSRQTPVYHQYHRTTYRYRNRKPRYIPWDGSQNQPVMPYMIDIGTDVINGTFKRNCNTVAQLR</sequence>
<dbReference type="Proteomes" id="UP000039865">
    <property type="component" value="Unassembled WGS sequence"/>
</dbReference>
<evidence type="ECO:0000313" key="2">
    <source>
        <dbReference type="Proteomes" id="UP000039865"/>
    </source>
</evidence>
<accession>A0A078AKC1</accession>
<dbReference type="AlphaFoldDB" id="A0A078AKC1"/>
<organism evidence="1 2">
    <name type="scientific">Stylonychia lemnae</name>
    <name type="common">Ciliate</name>
    <dbReference type="NCBI Taxonomy" id="5949"/>
    <lineage>
        <taxon>Eukaryota</taxon>
        <taxon>Sar</taxon>
        <taxon>Alveolata</taxon>
        <taxon>Ciliophora</taxon>
        <taxon>Intramacronucleata</taxon>
        <taxon>Spirotrichea</taxon>
        <taxon>Stichotrichia</taxon>
        <taxon>Sporadotrichida</taxon>
        <taxon>Oxytrichidae</taxon>
        <taxon>Stylonychinae</taxon>
        <taxon>Stylonychia</taxon>
    </lineage>
</organism>
<name>A0A078AKC1_STYLE</name>
<dbReference type="InParanoid" id="A0A078AKC1"/>
<dbReference type="EMBL" id="CCKQ01011106">
    <property type="protein sequence ID" value="CDW82649.1"/>
    <property type="molecule type" value="Genomic_DNA"/>
</dbReference>
<keyword evidence="2" id="KW-1185">Reference proteome</keyword>
<gene>
    <name evidence="1" type="primary">Contig2847.g122</name>
    <name evidence="1" type="ORF">STYLEM_11682</name>
</gene>
<proteinExistence type="predicted"/>